<dbReference type="PROSITE" id="PS51257">
    <property type="entry name" value="PROKAR_LIPOPROTEIN"/>
    <property type="match status" value="1"/>
</dbReference>
<gene>
    <name evidence="3" type="ORF">DO83_15350</name>
    <name evidence="5" type="ORF">ERS852520_02534</name>
    <name evidence="4" type="ORF">ERS852571_01920</name>
</gene>
<evidence type="ECO:0000313" key="8">
    <source>
        <dbReference type="Proteomes" id="UP000188159"/>
    </source>
</evidence>
<dbReference type="EMBL" id="CYXY01000011">
    <property type="protein sequence ID" value="CUN00457.1"/>
    <property type="molecule type" value="Genomic_DNA"/>
</dbReference>
<feature type="signal peptide" evidence="2">
    <location>
        <begin position="1"/>
        <end position="23"/>
    </location>
</feature>
<evidence type="ECO:0000256" key="1">
    <source>
        <dbReference type="SAM" id="MobiDB-lite"/>
    </source>
</evidence>
<evidence type="ECO:0000256" key="2">
    <source>
        <dbReference type="SAM" id="SignalP"/>
    </source>
</evidence>
<evidence type="ECO:0000313" key="5">
    <source>
        <dbReference type="EMBL" id="CUP91789.1"/>
    </source>
</evidence>
<reference evidence="6 7" key="1">
    <citation type="submission" date="2015-09" db="EMBL/GenBank/DDBJ databases">
        <authorList>
            <consortium name="Pathogen Informatics"/>
        </authorList>
    </citation>
    <scope>NUCLEOTIDE SEQUENCE [LARGE SCALE GENOMIC DNA]</scope>
    <source>
        <strain evidence="5 7">2789STDY5834908</strain>
        <strain evidence="4 6">2789STDY5834959</strain>
    </source>
</reference>
<dbReference type="Proteomes" id="UP000095564">
    <property type="component" value="Unassembled WGS sequence"/>
</dbReference>
<evidence type="ECO:0008006" key="9">
    <source>
        <dbReference type="Google" id="ProtNLM"/>
    </source>
</evidence>
<sequence>MKAKKIVYLMLIMVVLISGCNHQNNNMEESKKTSFSNEKTSDSTTKPSSIVSTAVPTTAIPTTLPTENHNKKEDAPVGYAEANYFKEKVKDIIYYKDGKKHTIAPDTEEGKQIILMAKQRYVNTGEHVLRKNKLKKKVSTLQERGKALEIKFAKQCYKIYTGGKSNDYKKVSINYQSWLYPLEGEDAKYFIPLPNRECTYEKLGDAKELLEYLEKCIE</sequence>
<feature type="compositionally biased region" description="Polar residues" evidence="1">
    <location>
        <begin position="23"/>
        <end position="67"/>
    </location>
</feature>
<keyword evidence="2" id="KW-0732">Signal</keyword>
<evidence type="ECO:0000313" key="3">
    <source>
        <dbReference type="EMBL" id="AQP40830.1"/>
    </source>
</evidence>
<dbReference type="EMBL" id="CZAU01000028">
    <property type="protein sequence ID" value="CUP91789.1"/>
    <property type="molecule type" value="Genomic_DNA"/>
</dbReference>
<dbReference type="RefSeq" id="WP_008390750.1">
    <property type="nucleotide sequence ID" value="NZ_BAABYN010000001.1"/>
</dbReference>
<organism evidence="5 7">
    <name type="scientific">Anaerostipes hadrus</name>
    <dbReference type="NCBI Taxonomy" id="649756"/>
    <lineage>
        <taxon>Bacteria</taxon>
        <taxon>Bacillati</taxon>
        <taxon>Bacillota</taxon>
        <taxon>Clostridia</taxon>
        <taxon>Lachnospirales</taxon>
        <taxon>Lachnospiraceae</taxon>
        <taxon>Anaerostipes</taxon>
    </lineage>
</organism>
<feature type="chain" id="PRO_5041524944" description="Lipoprotein" evidence="2">
    <location>
        <begin position="24"/>
        <end position="218"/>
    </location>
</feature>
<accession>A0A174GZJ2</accession>
<dbReference type="EMBL" id="CP012098">
    <property type="protein sequence ID" value="AQP40830.1"/>
    <property type="molecule type" value="Genomic_DNA"/>
</dbReference>
<dbReference type="Proteomes" id="UP000095553">
    <property type="component" value="Unassembled WGS sequence"/>
</dbReference>
<evidence type="ECO:0000313" key="4">
    <source>
        <dbReference type="EMBL" id="CUN00457.1"/>
    </source>
</evidence>
<protein>
    <recommendedName>
        <fullName evidence="9">Lipoprotein</fullName>
    </recommendedName>
</protein>
<name>A0A174GZJ2_ANAHA</name>
<evidence type="ECO:0000313" key="7">
    <source>
        <dbReference type="Proteomes" id="UP000095564"/>
    </source>
</evidence>
<feature type="region of interest" description="Disordered" evidence="1">
    <location>
        <begin position="23"/>
        <end position="73"/>
    </location>
</feature>
<dbReference type="AlphaFoldDB" id="A0A174GZJ2"/>
<reference evidence="3 8" key="2">
    <citation type="journal article" date="2016" name="Sci. Rep.">
        <title>Accelerated dysbiosis of gut microbiota during aggravation of DSS-induced colitis by a butyrate-producing bacterium.</title>
        <authorList>
            <person name="Zhang Q."/>
            <person name="Wu Y."/>
            <person name="Wang J."/>
            <person name="Wu G."/>
            <person name="Long W."/>
            <person name="Xue Z."/>
            <person name="Wang L."/>
            <person name="Zhang X."/>
            <person name="Pang X."/>
            <person name="Zhao Y."/>
            <person name="Zhao L."/>
            <person name="Zhang C."/>
        </authorList>
    </citation>
    <scope>NUCLEOTIDE SEQUENCE [LARGE SCALE GENOMIC DNA]</scope>
    <source>
        <strain evidence="3 8">BPB5</strain>
    </source>
</reference>
<evidence type="ECO:0000313" key="6">
    <source>
        <dbReference type="Proteomes" id="UP000095553"/>
    </source>
</evidence>
<proteinExistence type="predicted"/>
<dbReference type="Proteomes" id="UP000188159">
    <property type="component" value="Chromosome"/>
</dbReference>